<comment type="caution">
    <text evidence="1">The sequence shown here is derived from an EMBL/GenBank/DDBJ whole genome shotgun (WGS) entry which is preliminary data.</text>
</comment>
<protein>
    <submittedName>
        <fullName evidence="1">Uncharacterized protein</fullName>
    </submittedName>
</protein>
<evidence type="ECO:0000313" key="1">
    <source>
        <dbReference type="EMBL" id="EOQ87183.1"/>
    </source>
</evidence>
<gene>
    <name evidence="1" type="ORF">LEP1GSC202_2545</name>
</gene>
<proteinExistence type="predicted"/>
<dbReference type="Proteomes" id="UP000013996">
    <property type="component" value="Unassembled WGS sequence"/>
</dbReference>
<name>A0A5E8H8U0_9LEPT</name>
<organism evidence="1 2">
    <name type="scientific">Leptospira yanagawae serovar Saopaulo str. Sao Paulo = ATCC 700523</name>
    <dbReference type="NCBI Taxonomy" id="1249483"/>
    <lineage>
        <taxon>Bacteria</taxon>
        <taxon>Pseudomonadati</taxon>
        <taxon>Spirochaetota</taxon>
        <taxon>Spirochaetia</taxon>
        <taxon>Leptospirales</taxon>
        <taxon>Leptospiraceae</taxon>
        <taxon>Leptospira</taxon>
    </lineage>
</organism>
<reference evidence="1 2" key="1">
    <citation type="submission" date="2013-04" db="EMBL/GenBank/DDBJ databases">
        <authorList>
            <person name="Harkins D.M."/>
            <person name="Durkin A.S."/>
            <person name="Brinkac L.M."/>
            <person name="Haft D.H."/>
            <person name="Selengut J.D."/>
            <person name="Sanka R."/>
            <person name="DePew J."/>
            <person name="Purushe J."/>
            <person name="Hartskeerl R.A."/>
            <person name="Ahmed A."/>
            <person name="van der Linden H."/>
            <person name="Goris M.G.A."/>
            <person name="Vinetz J.M."/>
            <person name="Sutton G.G."/>
            <person name="Nierman W.C."/>
            <person name="Fouts D.E."/>
        </authorList>
    </citation>
    <scope>NUCLEOTIDE SEQUENCE [LARGE SCALE GENOMIC DNA]</scope>
    <source>
        <strain evidence="1 2">Sao Paulo</strain>
    </source>
</reference>
<dbReference type="EMBL" id="AOGX02000044">
    <property type="protein sequence ID" value="EOQ87183.1"/>
    <property type="molecule type" value="Genomic_DNA"/>
</dbReference>
<sequence length="46" mass="5260">MVNPTNKIPAIKSETLWRILIGIDLTDLEIFVNCFVLVRSEISDKN</sequence>
<accession>A0A5E8H8U0</accession>
<dbReference type="AlphaFoldDB" id="A0A5E8H8U0"/>
<evidence type="ECO:0000313" key="2">
    <source>
        <dbReference type="Proteomes" id="UP000013996"/>
    </source>
</evidence>